<dbReference type="EnsemblMetazoa" id="SMAR012192-RA">
    <property type="protein sequence ID" value="SMAR012192-PA"/>
    <property type="gene ID" value="SMAR012192"/>
</dbReference>
<dbReference type="OMA" id="GYLHHVL"/>
<dbReference type="Pfam" id="PF02906">
    <property type="entry name" value="Fe_hyd_lg_C"/>
    <property type="match status" value="1"/>
</dbReference>
<dbReference type="Gene3D" id="3.40.50.1780">
    <property type="match status" value="1"/>
</dbReference>
<dbReference type="HOGENOM" id="CLU_018240_0_0_1"/>
<protein>
    <recommendedName>
        <fullName evidence="7">Iron hydrogenase small subunit domain-containing protein</fullName>
    </recommendedName>
</protein>
<dbReference type="SMART" id="SM00902">
    <property type="entry name" value="Fe_hyd_SSU"/>
    <property type="match status" value="1"/>
</dbReference>
<reference evidence="8" key="2">
    <citation type="submission" date="2015-02" db="UniProtKB">
        <authorList>
            <consortium name="EnsemblMetazoa"/>
        </authorList>
    </citation>
    <scope>IDENTIFICATION</scope>
</reference>
<dbReference type="InterPro" id="IPR004108">
    <property type="entry name" value="Fe_hydrogenase_lsu_C"/>
</dbReference>
<feature type="domain" description="Iron hydrogenase small subunit" evidence="7">
    <location>
        <begin position="411"/>
        <end position="465"/>
    </location>
</feature>
<keyword evidence="9" id="KW-1185">Reference proteome</keyword>
<keyword evidence="4" id="KW-0408">Iron</keyword>
<evidence type="ECO:0000313" key="8">
    <source>
        <dbReference type="EnsemblMetazoa" id="SMAR012192-PA"/>
    </source>
</evidence>
<dbReference type="SUPFAM" id="SSF53920">
    <property type="entry name" value="Fe-only hydrogenase"/>
    <property type="match status" value="1"/>
</dbReference>
<dbReference type="GO" id="GO:0046872">
    <property type="term" value="F:metal ion binding"/>
    <property type="evidence" value="ECO:0007669"/>
    <property type="project" value="UniProtKB-KW"/>
</dbReference>
<dbReference type="FunFam" id="3.30.70.20:FF:000042">
    <property type="entry name" value="Cytosolic Fe-S cluster assembly factor NAR1"/>
    <property type="match status" value="1"/>
</dbReference>
<dbReference type="Proteomes" id="UP000014500">
    <property type="component" value="Unassembled WGS sequence"/>
</dbReference>
<keyword evidence="5" id="KW-0411">Iron-sulfur</keyword>
<dbReference type="InterPro" id="IPR009016">
    <property type="entry name" value="Fe_hydrogenase"/>
</dbReference>
<organism evidence="8 9">
    <name type="scientific">Strigamia maritima</name>
    <name type="common">European centipede</name>
    <name type="synonym">Geophilus maritimus</name>
    <dbReference type="NCBI Taxonomy" id="126957"/>
    <lineage>
        <taxon>Eukaryota</taxon>
        <taxon>Metazoa</taxon>
        <taxon>Ecdysozoa</taxon>
        <taxon>Arthropoda</taxon>
        <taxon>Myriapoda</taxon>
        <taxon>Chilopoda</taxon>
        <taxon>Pleurostigmophora</taxon>
        <taxon>Geophilomorpha</taxon>
        <taxon>Linotaeniidae</taxon>
        <taxon>Strigamia</taxon>
    </lineage>
</organism>
<dbReference type="EMBL" id="JH432116">
    <property type="status" value="NOT_ANNOTATED_CDS"/>
    <property type="molecule type" value="Genomic_DNA"/>
</dbReference>
<comment type="function">
    <text evidence="6">Component of the cytosolic iron-sulfur (Fe/S) protein assembly machinery. Required for maturation of extramitochondrial Fe/S proteins.</text>
</comment>
<evidence type="ECO:0000256" key="5">
    <source>
        <dbReference type="ARBA" id="ARBA00023014"/>
    </source>
</evidence>
<dbReference type="GO" id="GO:0051539">
    <property type="term" value="F:4 iron, 4 sulfur cluster binding"/>
    <property type="evidence" value="ECO:0007669"/>
    <property type="project" value="UniProtKB-KW"/>
</dbReference>
<dbReference type="Gene3D" id="3.40.950.10">
    <property type="entry name" value="Fe-only Hydrogenase (Larger Subunit), Chain L, domain 3"/>
    <property type="match status" value="1"/>
</dbReference>
<dbReference type="InterPro" id="IPR003149">
    <property type="entry name" value="Fe_hydrogenase_ssu"/>
</dbReference>
<keyword evidence="3" id="KW-0479">Metal-binding</keyword>
<dbReference type="AlphaFoldDB" id="T1JEE7"/>
<evidence type="ECO:0000313" key="9">
    <source>
        <dbReference type="Proteomes" id="UP000014500"/>
    </source>
</evidence>
<evidence type="ECO:0000259" key="7">
    <source>
        <dbReference type="SMART" id="SM00902"/>
    </source>
</evidence>
<evidence type="ECO:0000256" key="6">
    <source>
        <dbReference type="ARBA" id="ARBA00025700"/>
    </source>
</evidence>
<keyword evidence="2" id="KW-0004">4Fe-4S</keyword>
<dbReference type="InterPro" id="IPR050340">
    <property type="entry name" value="Cytosolic_Fe-S_CAF"/>
</dbReference>
<name>T1JEE7_STRMM</name>
<comment type="similarity">
    <text evidence="1">Belongs to the NARF family.</text>
</comment>
<evidence type="ECO:0000256" key="3">
    <source>
        <dbReference type="ARBA" id="ARBA00022723"/>
    </source>
</evidence>
<evidence type="ECO:0000256" key="1">
    <source>
        <dbReference type="ARBA" id="ARBA00006596"/>
    </source>
</evidence>
<proteinExistence type="inferred from homology"/>
<dbReference type="PANTHER" id="PTHR11615">
    <property type="entry name" value="NITRATE, FORMATE, IRON DEHYDROGENASE"/>
    <property type="match status" value="1"/>
</dbReference>
<dbReference type="STRING" id="126957.T1JEE7"/>
<reference evidence="9" key="1">
    <citation type="submission" date="2011-05" db="EMBL/GenBank/DDBJ databases">
        <authorList>
            <person name="Richards S.R."/>
            <person name="Qu J."/>
            <person name="Jiang H."/>
            <person name="Jhangiani S.N."/>
            <person name="Agravi P."/>
            <person name="Goodspeed R."/>
            <person name="Gross S."/>
            <person name="Mandapat C."/>
            <person name="Jackson L."/>
            <person name="Mathew T."/>
            <person name="Pu L."/>
            <person name="Thornton R."/>
            <person name="Saada N."/>
            <person name="Wilczek-Boney K.B."/>
            <person name="Lee S."/>
            <person name="Kovar C."/>
            <person name="Wu Y."/>
            <person name="Scherer S.E."/>
            <person name="Worley K.C."/>
            <person name="Muzny D.M."/>
            <person name="Gibbs R."/>
        </authorList>
    </citation>
    <scope>NUCLEOTIDE SEQUENCE</scope>
    <source>
        <strain evidence="9">Brora</strain>
    </source>
</reference>
<accession>T1JEE7</accession>
<dbReference type="PhylomeDB" id="T1JEE7"/>
<evidence type="ECO:0000256" key="4">
    <source>
        <dbReference type="ARBA" id="ARBA00023004"/>
    </source>
</evidence>
<evidence type="ECO:0000256" key="2">
    <source>
        <dbReference type="ARBA" id="ARBA00022485"/>
    </source>
</evidence>
<sequence>MARFSGPLMLSDLNDFITPSQECIKPVVIEKIPGPVGKIRIDDDGSYLQSTQDGTEVKLGKAKITLNDCLACSGCITSAESVMISQQSQEELYQILEKNKEYRQIDCKDAIKLVVVTIAPQVRVSLGVKYNLGEQETAEKLTGFFKRLGVDFVFDSTFARNFSLICSQKEFIRRFKANETEPDSLPMICSSCPGWVCYAEKTHGKFILPYMSTSKSPQQVMGSLVKDYLARNLNLTRDRIYVVSIEPCFDKKLEASRQDFYDTQFATRDVDCVITTLEVDEMLDRESISLLDVESHELDSLFSNTTDGQLVGIEGSASGGYAQSVMKYAAHELFGEKLEELQFKPQVNFQEATFELDGRVVLRFALVYGFRNIQNFVQRLKRRKNEYHYVEVMACPSGCLNGGAQIRPVDGETSKERTAKLERLYSTVPTKLPRDSPQVSRLWEEWLGDPDKEARMLHTQFRAVEKNTIALNIKW</sequence>
<dbReference type="eggNOG" id="KOG2439">
    <property type="taxonomic scope" value="Eukaryota"/>
</dbReference>